<accession>A0A098SB93</accession>
<evidence type="ECO:0000256" key="5">
    <source>
        <dbReference type="ARBA" id="ARBA00022989"/>
    </source>
</evidence>
<evidence type="ECO:0000313" key="9">
    <source>
        <dbReference type="Proteomes" id="UP000029736"/>
    </source>
</evidence>
<comment type="subcellular location">
    <subcellularLocation>
        <location evidence="1">Cell membrane</location>
        <topology evidence="1">Single-pass membrane protein</topology>
    </subcellularLocation>
    <subcellularLocation>
        <location evidence="7">Cell membrane</location>
        <topology evidence="7">Single-pass type II membrane protein</topology>
    </subcellularLocation>
</comment>
<keyword evidence="6" id="KW-0472">Membrane</keyword>
<dbReference type="GO" id="GO:0005886">
    <property type="term" value="C:plasma membrane"/>
    <property type="evidence" value="ECO:0007669"/>
    <property type="project" value="UniProtKB-SubCell"/>
</dbReference>
<dbReference type="EMBL" id="JPOS01000010">
    <property type="protein sequence ID" value="KGE89431.1"/>
    <property type="molecule type" value="Genomic_DNA"/>
</dbReference>
<keyword evidence="7" id="KW-0813">Transport</keyword>
<evidence type="ECO:0008006" key="10">
    <source>
        <dbReference type="Google" id="ProtNLM"/>
    </source>
</evidence>
<dbReference type="OrthoDB" id="9801500at2"/>
<dbReference type="PANTHER" id="PTHR30558:SF3">
    <property type="entry name" value="BIOPOLYMER TRANSPORT PROTEIN EXBD-RELATED"/>
    <property type="match status" value="1"/>
</dbReference>
<name>A0A098SB93_9BACT</name>
<dbReference type="GO" id="GO:0015031">
    <property type="term" value="P:protein transport"/>
    <property type="evidence" value="ECO:0007669"/>
    <property type="project" value="UniProtKB-KW"/>
</dbReference>
<keyword evidence="3" id="KW-1003">Cell membrane</keyword>
<evidence type="ECO:0000256" key="2">
    <source>
        <dbReference type="ARBA" id="ARBA00005811"/>
    </source>
</evidence>
<evidence type="ECO:0000256" key="6">
    <source>
        <dbReference type="ARBA" id="ARBA00023136"/>
    </source>
</evidence>
<evidence type="ECO:0000256" key="7">
    <source>
        <dbReference type="RuleBase" id="RU003879"/>
    </source>
</evidence>
<dbReference type="PANTHER" id="PTHR30558">
    <property type="entry name" value="EXBD MEMBRANE COMPONENT OF PMF-DRIVEN MACROMOLECULE IMPORT SYSTEM"/>
    <property type="match status" value="1"/>
</dbReference>
<evidence type="ECO:0000256" key="1">
    <source>
        <dbReference type="ARBA" id="ARBA00004162"/>
    </source>
</evidence>
<gene>
    <name evidence="8" type="ORF">IX84_03735</name>
</gene>
<evidence type="ECO:0000256" key="3">
    <source>
        <dbReference type="ARBA" id="ARBA00022475"/>
    </source>
</evidence>
<protein>
    <recommendedName>
        <fullName evidence="10">Biopolymer transporter ExbD</fullName>
    </recommendedName>
</protein>
<keyword evidence="7" id="KW-0653">Protein transport</keyword>
<dbReference type="AlphaFoldDB" id="A0A098SB93"/>
<evidence type="ECO:0000313" key="8">
    <source>
        <dbReference type="EMBL" id="KGE89431.1"/>
    </source>
</evidence>
<sequence length="184" mass="20930">MAKTSTRDRMSNEINAGSMADIAFLLLIFFLVTTTIVEDKGITVKLPPWSEEEPDITKLKKRNVFSVLVNAQDQLLVRGEPARIEELRGRAKEFISNPSKLENLAEKPTKAIISLKNDRGTSYDAYLTVYNELKAAYSELWDELSQRRYGVPYSEDMPFAYKKAIREEIPFVLSEAEPTAFGEE</sequence>
<keyword evidence="9" id="KW-1185">Reference proteome</keyword>
<comment type="caution">
    <text evidence="8">The sequence shown here is derived from an EMBL/GenBank/DDBJ whole genome shotgun (WGS) entry which is preliminary data.</text>
</comment>
<evidence type="ECO:0000256" key="4">
    <source>
        <dbReference type="ARBA" id="ARBA00022692"/>
    </source>
</evidence>
<keyword evidence="4 7" id="KW-0812">Transmembrane</keyword>
<organism evidence="8 9">
    <name type="scientific">Phaeodactylibacter xiamenensis</name>
    <dbReference type="NCBI Taxonomy" id="1524460"/>
    <lineage>
        <taxon>Bacteria</taxon>
        <taxon>Pseudomonadati</taxon>
        <taxon>Bacteroidota</taxon>
        <taxon>Saprospiria</taxon>
        <taxon>Saprospirales</taxon>
        <taxon>Haliscomenobacteraceae</taxon>
        <taxon>Phaeodactylibacter</taxon>
    </lineage>
</organism>
<dbReference type="Pfam" id="PF02472">
    <property type="entry name" value="ExbD"/>
    <property type="match status" value="1"/>
</dbReference>
<dbReference type="RefSeq" id="WP_044216580.1">
    <property type="nucleotide sequence ID" value="NZ_CAKZLC010000497.1"/>
</dbReference>
<comment type="similarity">
    <text evidence="2 7">Belongs to the ExbD/TolR family.</text>
</comment>
<dbReference type="Proteomes" id="UP000029736">
    <property type="component" value="Unassembled WGS sequence"/>
</dbReference>
<keyword evidence="5" id="KW-1133">Transmembrane helix</keyword>
<dbReference type="GO" id="GO:0022857">
    <property type="term" value="F:transmembrane transporter activity"/>
    <property type="evidence" value="ECO:0007669"/>
    <property type="project" value="InterPro"/>
</dbReference>
<reference evidence="8 9" key="1">
    <citation type="journal article" date="2014" name="Int. J. Syst. Evol. Microbiol.">
        <title>Phaeodactylibacter xiamenensis gen. nov., sp. nov., a member of the family Saprospiraceae isolated from the marine alga Phaeodactylum tricornutum.</title>
        <authorList>
            <person name="Chen Z.Jr."/>
            <person name="Lei X."/>
            <person name="Lai Q."/>
            <person name="Li Y."/>
            <person name="Zhang B."/>
            <person name="Zhang J."/>
            <person name="Zhang H."/>
            <person name="Yang L."/>
            <person name="Zheng W."/>
            <person name="Tian Y."/>
            <person name="Yu Z."/>
            <person name="Xu H.Jr."/>
            <person name="Zheng T."/>
        </authorList>
    </citation>
    <scope>NUCLEOTIDE SEQUENCE [LARGE SCALE GENOMIC DNA]</scope>
    <source>
        <strain evidence="8 9">KD52</strain>
    </source>
</reference>
<dbReference type="STRING" id="1524460.IX84_03735"/>
<proteinExistence type="inferred from homology"/>
<dbReference type="InterPro" id="IPR003400">
    <property type="entry name" value="ExbD"/>
</dbReference>